<keyword evidence="8" id="KW-0808">Transferase</keyword>
<dbReference type="PRINTS" id="PR00344">
    <property type="entry name" value="BCTRLSENSOR"/>
</dbReference>
<dbReference type="Pfam" id="PF00512">
    <property type="entry name" value="HisKA"/>
    <property type="match status" value="1"/>
</dbReference>
<dbReference type="CDD" id="cd16919">
    <property type="entry name" value="HATPase_CckA-like"/>
    <property type="match status" value="1"/>
</dbReference>
<dbReference type="Pfam" id="PF00072">
    <property type="entry name" value="Response_reg"/>
    <property type="match status" value="2"/>
</dbReference>
<accession>A0A2U1SVD8</accession>
<dbReference type="CDD" id="cd17580">
    <property type="entry name" value="REC_2_DhkD-like"/>
    <property type="match status" value="1"/>
</dbReference>
<organism evidence="8 9">
    <name type="scientific">Methylosinus sporium</name>
    <dbReference type="NCBI Taxonomy" id="428"/>
    <lineage>
        <taxon>Bacteria</taxon>
        <taxon>Pseudomonadati</taxon>
        <taxon>Pseudomonadota</taxon>
        <taxon>Alphaproteobacteria</taxon>
        <taxon>Hyphomicrobiales</taxon>
        <taxon>Methylocystaceae</taxon>
        <taxon>Methylosinus</taxon>
    </lineage>
</organism>
<dbReference type="SMART" id="SM00388">
    <property type="entry name" value="HisKA"/>
    <property type="match status" value="1"/>
</dbReference>
<feature type="domain" description="Response regulatory" evidence="7">
    <location>
        <begin position="500"/>
        <end position="615"/>
    </location>
</feature>
<dbReference type="InterPro" id="IPR004358">
    <property type="entry name" value="Sig_transdc_His_kin-like_C"/>
</dbReference>
<dbReference type="InterPro" id="IPR003661">
    <property type="entry name" value="HisK_dim/P_dom"/>
</dbReference>
<dbReference type="PROSITE" id="PS50110">
    <property type="entry name" value="RESPONSE_REGULATORY"/>
    <property type="match status" value="2"/>
</dbReference>
<dbReference type="InterPro" id="IPR036097">
    <property type="entry name" value="HisK_dim/P_sf"/>
</dbReference>
<reference evidence="8 9" key="1">
    <citation type="journal article" date="2018" name="Appl. Microbiol. Biotechnol.">
        <title>Co-cultivation of the strictly anaerobic methanogen Methanosarcina barkeri with aerobic methanotrophs in an oxygen-limited membrane bioreactor.</title>
        <authorList>
            <person name="In 't Zandt M.H."/>
            <person name="van den Bosch T.J.M."/>
            <person name="Rijkers R."/>
            <person name="van Kessel M.A.H.J."/>
            <person name="Jetten M.S.M."/>
            <person name="Welte C.U."/>
        </authorList>
    </citation>
    <scope>NUCLEOTIDE SEQUENCE [LARGE SCALE GENOMIC DNA]</scope>
    <source>
        <strain evidence="8 9">DSM 17706</strain>
    </source>
</reference>
<evidence type="ECO:0000256" key="4">
    <source>
        <dbReference type="PROSITE-ProRule" id="PRU00169"/>
    </source>
</evidence>
<dbReference type="OrthoDB" id="9796100at2"/>
<dbReference type="EC" id="2.7.13.3" evidence="2"/>
<dbReference type="InterPro" id="IPR007891">
    <property type="entry name" value="CHASE3"/>
</dbReference>
<evidence type="ECO:0000256" key="5">
    <source>
        <dbReference type="SAM" id="Phobius"/>
    </source>
</evidence>
<dbReference type="SMART" id="SM00387">
    <property type="entry name" value="HATPase_c"/>
    <property type="match status" value="1"/>
</dbReference>
<dbReference type="Gene3D" id="1.10.287.130">
    <property type="match status" value="1"/>
</dbReference>
<dbReference type="Pfam" id="PF02518">
    <property type="entry name" value="HATPase_c"/>
    <property type="match status" value="1"/>
</dbReference>
<dbReference type="SUPFAM" id="SSF47384">
    <property type="entry name" value="Homodimeric domain of signal transducing histidine kinase"/>
    <property type="match status" value="1"/>
</dbReference>
<feature type="modified residue" description="4-aspartylphosphate" evidence="4">
    <location>
        <position position="680"/>
    </location>
</feature>
<dbReference type="CDD" id="cd19410">
    <property type="entry name" value="HK9-like_sensor"/>
    <property type="match status" value="1"/>
</dbReference>
<dbReference type="GO" id="GO:0000155">
    <property type="term" value="F:phosphorelay sensor kinase activity"/>
    <property type="evidence" value="ECO:0007669"/>
    <property type="project" value="InterPro"/>
</dbReference>
<comment type="caution">
    <text evidence="8">The sequence shown here is derived from an EMBL/GenBank/DDBJ whole genome shotgun (WGS) entry which is preliminary data.</text>
</comment>
<evidence type="ECO:0000313" key="9">
    <source>
        <dbReference type="Proteomes" id="UP000245137"/>
    </source>
</evidence>
<dbReference type="SMART" id="SM00448">
    <property type="entry name" value="REC"/>
    <property type="match status" value="2"/>
</dbReference>
<dbReference type="SUPFAM" id="SSF52172">
    <property type="entry name" value="CheY-like"/>
    <property type="match status" value="2"/>
</dbReference>
<proteinExistence type="predicted"/>
<feature type="transmembrane region" description="Helical" evidence="5">
    <location>
        <begin position="179"/>
        <end position="202"/>
    </location>
</feature>
<dbReference type="Proteomes" id="UP000245137">
    <property type="component" value="Unassembled WGS sequence"/>
</dbReference>
<keyword evidence="3 4" id="KW-0597">Phosphoprotein</keyword>
<feature type="domain" description="Histidine kinase" evidence="6">
    <location>
        <begin position="252"/>
        <end position="476"/>
    </location>
</feature>
<name>A0A2U1SVD8_METSR</name>
<dbReference type="InterPro" id="IPR003594">
    <property type="entry name" value="HATPase_dom"/>
</dbReference>
<keyword evidence="5" id="KW-1133">Transmembrane helix</keyword>
<keyword evidence="9" id="KW-1185">Reference proteome</keyword>
<dbReference type="InterPro" id="IPR011006">
    <property type="entry name" value="CheY-like_superfamily"/>
</dbReference>
<evidence type="ECO:0000259" key="6">
    <source>
        <dbReference type="PROSITE" id="PS50109"/>
    </source>
</evidence>
<keyword evidence="5" id="KW-0812">Transmembrane</keyword>
<feature type="modified residue" description="4-aspartylphosphate" evidence="4">
    <location>
        <position position="550"/>
    </location>
</feature>
<evidence type="ECO:0000256" key="1">
    <source>
        <dbReference type="ARBA" id="ARBA00000085"/>
    </source>
</evidence>
<feature type="transmembrane region" description="Helical" evidence="5">
    <location>
        <begin position="12"/>
        <end position="30"/>
    </location>
</feature>
<dbReference type="EMBL" id="PUIV01000001">
    <property type="protein sequence ID" value="PWB95566.1"/>
    <property type="molecule type" value="Genomic_DNA"/>
</dbReference>
<dbReference type="InterPro" id="IPR001789">
    <property type="entry name" value="Sig_transdc_resp-reg_receiver"/>
</dbReference>
<dbReference type="RefSeq" id="WP_108915248.1">
    <property type="nucleotide sequence ID" value="NZ_BGJY01000001.1"/>
</dbReference>
<evidence type="ECO:0000313" key="8">
    <source>
        <dbReference type="EMBL" id="PWB95566.1"/>
    </source>
</evidence>
<dbReference type="Gene3D" id="3.30.565.10">
    <property type="entry name" value="Histidine kinase-like ATPase, C-terminal domain"/>
    <property type="match status" value="1"/>
</dbReference>
<evidence type="ECO:0000256" key="2">
    <source>
        <dbReference type="ARBA" id="ARBA00012438"/>
    </source>
</evidence>
<dbReference type="PANTHER" id="PTHR43065:SF49">
    <property type="entry name" value="HISTIDINE KINASE"/>
    <property type="match status" value="1"/>
</dbReference>
<comment type="catalytic activity">
    <reaction evidence="1">
        <text>ATP + protein L-histidine = ADP + protein N-phospho-L-histidine.</text>
        <dbReference type="EC" id="2.7.13.3"/>
    </reaction>
</comment>
<dbReference type="Gene3D" id="3.40.50.2300">
    <property type="match status" value="2"/>
</dbReference>
<keyword evidence="5" id="KW-0472">Membrane</keyword>
<dbReference type="CDD" id="cd00082">
    <property type="entry name" value="HisKA"/>
    <property type="match status" value="1"/>
</dbReference>
<dbReference type="AlphaFoldDB" id="A0A2U1SVD8"/>
<protein>
    <recommendedName>
        <fullName evidence="2">histidine kinase</fullName>
        <ecNumber evidence="2">2.7.13.3</ecNumber>
    </recommendedName>
</protein>
<dbReference type="InterPro" id="IPR036890">
    <property type="entry name" value="HATPase_C_sf"/>
</dbReference>
<gene>
    <name evidence="8" type="ORF">C5689_00105</name>
</gene>
<sequence>MRTRFIDTSSFLYAGFAILAASLFAAFAFVGKQATDYRDVGQLIGEKQIQHSILDRLQEAESAQRGYLLTNDAAYLAPLDAATAHIAGDFDVLTRGSEPGEERDALEALRGLANEKLAEMRKTVELQASGRHEEALAVVRAGSGRASMERLRVGLDAKSARQQQMIDTQSRIVERSGSLLRAGAAIAISVTILIGAATIGLLRNRLNEIASAQAELRDVNVALSAEAAQREQLAEQLRQSQKMEAIGQLTGGLAHDFNNMLAVVIGSVNLAKRRLSTDPTETLRYLDGALEGAEHAATLTHRLLAFSRRQPLAPEPIDPNKMVSTMAEMLRRTLGEDVCLEAVFAGGLWRAFADPSQLETTILNLALNARDAMPQGGKLTIETSNAYLDENYSARELDIPPGQYVLIAVTDTGTGMNRDTVARAFDPFFTTKPAGRGTGLGLSQVYGFVRQSGGHVRIYSEQGLGTTIKLYLPRHHGPATVAPAAATHARSTPRSEKSETILIVEDDVRVRDLTADTLAELGYNVLAAESAAAALRQLEVCPNISLLFTDVVMPDTNGRKLAEEAWKRRPDLKILFTTGYTPNAVVHNGVLDPGVELIVKPYSIDRLARKVRDVLDGARAVPSETKTMRRKVLIVDDDAAVCEAMAELLRLENYEVCVASDGLRALEAAQTFKPDVALLDLGLPGINGYETARRLRQLPETRDLLLLAATGAGGDEVRRLCEAAGFDLHLVKPIDLDALKALIDGQRPHPTRSA</sequence>
<dbReference type="InterPro" id="IPR005467">
    <property type="entry name" value="His_kinase_dom"/>
</dbReference>
<dbReference type="PROSITE" id="PS50109">
    <property type="entry name" value="HIS_KIN"/>
    <property type="match status" value="1"/>
</dbReference>
<dbReference type="SUPFAM" id="SSF55874">
    <property type="entry name" value="ATPase domain of HSP90 chaperone/DNA topoisomerase II/histidine kinase"/>
    <property type="match status" value="1"/>
</dbReference>
<evidence type="ECO:0000256" key="3">
    <source>
        <dbReference type="ARBA" id="ARBA00022553"/>
    </source>
</evidence>
<dbReference type="Pfam" id="PF05227">
    <property type="entry name" value="CHASE3"/>
    <property type="match status" value="1"/>
</dbReference>
<evidence type="ECO:0000259" key="7">
    <source>
        <dbReference type="PROSITE" id="PS50110"/>
    </source>
</evidence>
<feature type="domain" description="Response regulatory" evidence="7">
    <location>
        <begin position="631"/>
        <end position="747"/>
    </location>
</feature>
<dbReference type="PANTHER" id="PTHR43065">
    <property type="entry name" value="SENSOR HISTIDINE KINASE"/>
    <property type="match status" value="1"/>
</dbReference>
<keyword evidence="8" id="KW-0418">Kinase</keyword>